<proteinExistence type="predicted"/>
<dbReference type="EMBL" id="CP039349">
    <property type="protein sequence ID" value="QCD93260.1"/>
    <property type="molecule type" value="Genomic_DNA"/>
</dbReference>
<feature type="region of interest" description="Disordered" evidence="1">
    <location>
        <begin position="33"/>
        <end position="68"/>
    </location>
</feature>
<evidence type="ECO:0000313" key="2">
    <source>
        <dbReference type="EMBL" id="QCD93260.1"/>
    </source>
</evidence>
<organism evidence="2 3">
    <name type="scientific">Vigna unguiculata</name>
    <name type="common">Cowpea</name>
    <dbReference type="NCBI Taxonomy" id="3917"/>
    <lineage>
        <taxon>Eukaryota</taxon>
        <taxon>Viridiplantae</taxon>
        <taxon>Streptophyta</taxon>
        <taxon>Embryophyta</taxon>
        <taxon>Tracheophyta</taxon>
        <taxon>Spermatophyta</taxon>
        <taxon>Magnoliopsida</taxon>
        <taxon>eudicotyledons</taxon>
        <taxon>Gunneridae</taxon>
        <taxon>Pentapetalae</taxon>
        <taxon>rosids</taxon>
        <taxon>fabids</taxon>
        <taxon>Fabales</taxon>
        <taxon>Fabaceae</taxon>
        <taxon>Papilionoideae</taxon>
        <taxon>50 kb inversion clade</taxon>
        <taxon>NPAAA clade</taxon>
        <taxon>indigoferoid/millettioid clade</taxon>
        <taxon>Phaseoleae</taxon>
        <taxon>Vigna</taxon>
    </lineage>
</organism>
<reference evidence="2 3" key="1">
    <citation type="submission" date="2019-04" db="EMBL/GenBank/DDBJ databases">
        <title>An improved genome assembly and genetic linkage map for asparagus bean, Vigna unguiculata ssp. sesquipedialis.</title>
        <authorList>
            <person name="Xia Q."/>
            <person name="Zhang R."/>
            <person name="Dong Y."/>
        </authorList>
    </citation>
    <scope>NUCLEOTIDE SEQUENCE [LARGE SCALE GENOMIC DNA]</scope>
    <source>
        <tissue evidence="2">Leaf</tissue>
    </source>
</reference>
<keyword evidence="3" id="KW-1185">Reference proteome</keyword>
<dbReference type="Proteomes" id="UP000501690">
    <property type="component" value="Linkage Group LG5"/>
</dbReference>
<protein>
    <submittedName>
        <fullName evidence="2">Uncharacterized protein</fullName>
    </submittedName>
</protein>
<gene>
    <name evidence="2" type="ORF">DEO72_LG5g1332</name>
</gene>
<evidence type="ECO:0000256" key="1">
    <source>
        <dbReference type="SAM" id="MobiDB-lite"/>
    </source>
</evidence>
<sequence length="134" mass="15675">MAAPSTVNSPEFCHHQIPRCHLRPPPSKLVFRHHLPHHDNHHLQSSSPRLQQCSEFRNSSNEHIQPPPVMPFVFSRARSSSYLHRSCSSAATTADQQPLAHYHEHRNSVRKRLAPQHRHVRTISWQHRRRPHTT</sequence>
<dbReference type="AlphaFoldDB" id="A0A4D6LXP0"/>
<feature type="compositionally biased region" description="Polar residues" evidence="1">
    <location>
        <begin position="43"/>
        <end position="63"/>
    </location>
</feature>
<evidence type="ECO:0000313" key="3">
    <source>
        <dbReference type="Proteomes" id="UP000501690"/>
    </source>
</evidence>
<feature type="region of interest" description="Disordered" evidence="1">
    <location>
        <begin position="110"/>
        <end position="134"/>
    </location>
</feature>
<name>A0A4D6LXP0_VIGUN</name>
<accession>A0A4D6LXP0</accession>